<dbReference type="AlphaFoldDB" id="A0A125T2D1"/>
<dbReference type="RefSeq" id="WP_096350122.1">
    <property type="nucleotide sequence ID" value="NZ_AP017313.1"/>
</dbReference>
<name>A0A125T2D1_9SPHI</name>
<proteinExistence type="predicted"/>
<organism evidence="1 2">
    <name type="scientific">Mucilaginibacter gotjawali</name>
    <dbReference type="NCBI Taxonomy" id="1550579"/>
    <lineage>
        <taxon>Bacteria</taxon>
        <taxon>Pseudomonadati</taxon>
        <taxon>Bacteroidota</taxon>
        <taxon>Sphingobacteriia</taxon>
        <taxon>Sphingobacteriales</taxon>
        <taxon>Sphingobacteriaceae</taxon>
        <taxon>Mucilaginibacter</taxon>
    </lineage>
</organism>
<gene>
    <name evidence="1" type="ORF">MgSA37_01015</name>
</gene>
<evidence type="ECO:0000313" key="1">
    <source>
        <dbReference type="EMBL" id="BAU52851.1"/>
    </source>
</evidence>
<reference evidence="1 2" key="1">
    <citation type="submission" date="2015-12" db="EMBL/GenBank/DDBJ databases">
        <title>Genome sequence of Mucilaginibacter gotjawali.</title>
        <authorList>
            <person name="Lee J.S."/>
            <person name="Lee K.C."/>
            <person name="Kim K.K."/>
            <person name="Lee B.W."/>
        </authorList>
    </citation>
    <scope>NUCLEOTIDE SEQUENCE [LARGE SCALE GENOMIC DNA]</scope>
    <source>
        <strain evidence="1 2">SA3-7</strain>
    </source>
</reference>
<dbReference type="OrthoDB" id="981213at2"/>
<evidence type="ECO:0000313" key="2">
    <source>
        <dbReference type="Proteomes" id="UP000218263"/>
    </source>
</evidence>
<dbReference type="KEGG" id="mgot:MgSA37_01015"/>
<keyword evidence="2" id="KW-1185">Reference proteome</keyword>
<dbReference type="Proteomes" id="UP000218263">
    <property type="component" value="Chromosome"/>
</dbReference>
<protein>
    <submittedName>
        <fullName evidence="1">Uncharacterized protein</fullName>
    </submittedName>
</protein>
<dbReference type="EMBL" id="AP017313">
    <property type="protein sequence ID" value="BAU52851.1"/>
    <property type="molecule type" value="Genomic_DNA"/>
</dbReference>
<accession>A0A125T2D1</accession>
<sequence>MLRIKLIALVICFLSAAGFAQDTVKKSHNAKPHHIYKYTGAAYHRYKIDSAAKAAQQKAAVRPPAIQQAAVNKDTVKKDTTAPAPAPANNSLNSQYQYLLSKVYHYQQPLISALWKNASDTLNINRARLNTALKKLSIQSKTIDSLNTQINAKDAEINKVDGIEIFGLLFSKTAYNLIVWGLVILFGVIALVVIIRSGSLKREATYRTQLYSELEEEFKTYKTKANEKEKKLARELQTERNKLDELLGR</sequence>